<evidence type="ECO:0000313" key="3">
    <source>
        <dbReference type="Proteomes" id="UP000295673"/>
    </source>
</evidence>
<feature type="region of interest" description="Disordered" evidence="1">
    <location>
        <begin position="79"/>
        <end position="110"/>
    </location>
</feature>
<accession>A0A4R1NSD0</accession>
<name>A0A4R1NSD0_9RHOB</name>
<dbReference type="RefSeq" id="WP_132859697.1">
    <property type="nucleotide sequence ID" value="NZ_SMGR01000001.1"/>
</dbReference>
<reference evidence="2 3" key="1">
    <citation type="submission" date="2019-03" db="EMBL/GenBank/DDBJ databases">
        <title>Genomic Encyclopedia of Archaeal and Bacterial Type Strains, Phase II (KMG-II): from individual species to whole genera.</title>
        <authorList>
            <person name="Goeker M."/>
        </authorList>
    </citation>
    <scope>NUCLEOTIDE SEQUENCE [LARGE SCALE GENOMIC DNA]</scope>
    <source>
        <strain evidence="2 3">DSM 26433</strain>
    </source>
</reference>
<dbReference type="OrthoDB" id="7871100at2"/>
<protein>
    <submittedName>
        <fullName evidence="2">Uncharacterized protein</fullName>
    </submittedName>
</protein>
<dbReference type="Proteomes" id="UP000295673">
    <property type="component" value="Unassembled WGS sequence"/>
</dbReference>
<comment type="caution">
    <text evidence="2">The sequence shown here is derived from an EMBL/GenBank/DDBJ whole genome shotgun (WGS) entry which is preliminary data.</text>
</comment>
<dbReference type="Gene3D" id="1.10.287.1490">
    <property type="match status" value="1"/>
</dbReference>
<dbReference type="AlphaFoldDB" id="A0A4R1NSD0"/>
<evidence type="ECO:0000313" key="2">
    <source>
        <dbReference type="EMBL" id="TCL09683.1"/>
    </source>
</evidence>
<gene>
    <name evidence="2" type="ORF">BXY66_1739</name>
</gene>
<proteinExistence type="predicted"/>
<sequence>MSDITDLESRLSAAIERIGAGVATLGAAPAEPADRAEDMTAEVESLRRALEGEASASAQLEERLRAVTQKQEELEAELAKAQEQAETAEGEVAELRAKVDQDSEAGDEADARIDELTAKVSELESALEAEKTARITAEADAEGARAALAAAGAGDGGEALSANREAMEQMAQRLRRMRRMSKGVRENNERLRAVAEEKVVDATLINDSLRVEIDSLKAQREAEMAEASVILTGLAPMLAVSETATLEAAGETSEEDA</sequence>
<dbReference type="EMBL" id="SMGR01000001">
    <property type="protein sequence ID" value="TCL09683.1"/>
    <property type="molecule type" value="Genomic_DNA"/>
</dbReference>
<evidence type="ECO:0000256" key="1">
    <source>
        <dbReference type="SAM" id="MobiDB-lite"/>
    </source>
</evidence>
<organism evidence="2 3">
    <name type="scientific">Shimia isoporae</name>
    <dbReference type="NCBI Taxonomy" id="647720"/>
    <lineage>
        <taxon>Bacteria</taxon>
        <taxon>Pseudomonadati</taxon>
        <taxon>Pseudomonadota</taxon>
        <taxon>Alphaproteobacteria</taxon>
        <taxon>Rhodobacterales</taxon>
        <taxon>Roseobacteraceae</taxon>
    </lineage>
</organism>
<keyword evidence="3" id="KW-1185">Reference proteome</keyword>